<keyword evidence="2" id="KW-1185">Reference proteome</keyword>
<dbReference type="AlphaFoldDB" id="A0AAN0W1F6"/>
<dbReference type="RefSeq" id="WP_043011406.1">
    <property type="nucleotide sequence ID" value="NZ_CP009619.1"/>
</dbReference>
<reference evidence="1 2" key="1">
    <citation type="submission" date="2014-10" db="EMBL/GenBank/DDBJ databases">
        <title>The Complete Genome Sequence for the Shellfish Pathogen Vibrio coralliilyticus RE98 Isolated from a Shellfish Hatchery.</title>
        <authorList>
            <person name="Richards G.P."/>
            <person name="Bono J.L."/>
            <person name="Watson M.A."/>
            <person name="Needleman D.S."/>
        </authorList>
    </citation>
    <scope>NUCLEOTIDE SEQUENCE [LARGE SCALE GENOMIC DNA]</scope>
    <source>
        <strain evidence="1 2">RE98</strain>
        <plasmid evidence="1 2">p380</plasmid>
    </source>
</reference>
<name>A0AAN0W1F6_9VIBR</name>
<sequence length="130" mass="14772">MTNEMAVFLQQIRTLRKAGVSTIFAPRNLSHNEKLIWIVKATVAVCDQNSSVHNDEWANSDREPFKHIYGYIEKYEALPANYYELVNGGFPVPVEHRDQVCCILQNATVLYAEVGGMTRELSGRTIENII</sequence>
<dbReference type="Proteomes" id="UP000030081">
    <property type="component" value="Plasmid p380"/>
</dbReference>
<accession>A0AAN0W1F6</accession>
<dbReference type="KEGG" id="vcy:IX92_26560"/>
<keyword evidence="1" id="KW-0614">Plasmid</keyword>
<evidence type="ECO:0000313" key="2">
    <source>
        <dbReference type="Proteomes" id="UP000030081"/>
    </source>
</evidence>
<proteinExistence type="predicted"/>
<geneLocation type="plasmid" evidence="1 2">
    <name>p380</name>
</geneLocation>
<gene>
    <name evidence="1" type="ORF">IX92_26560</name>
</gene>
<organism evidence="1 2">
    <name type="scientific">Vibrio coralliilyticus</name>
    <dbReference type="NCBI Taxonomy" id="190893"/>
    <lineage>
        <taxon>Bacteria</taxon>
        <taxon>Pseudomonadati</taxon>
        <taxon>Pseudomonadota</taxon>
        <taxon>Gammaproteobacteria</taxon>
        <taxon>Vibrionales</taxon>
        <taxon>Vibrionaceae</taxon>
        <taxon>Vibrio</taxon>
    </lineage>
</organism>
<protein>
    <submittedName>
        <fullName evidence="1">Uncharacterized protein</fullName>
    </submittedName>
</protein>
<dbReference type="EMBL" id="CP009619">
    <property type="protein sequence ID" value="AIW22626.1"/>
    <property type="molecule type" value="Genomic_DNA"/>
</dbReference>
<evidence type="ECO:0000313" key="1">
    <source>
        <dbReference type="EMBL" id="AIW22626.1"/>
    </source>
</evidence>